<protein>
    <submittedName>
        <fullName evidence="1">Uncharacterized protein</fullName>
    </submittedName>
</protein>
<proteinExistence type="predicted"/>
<gene>
    <name evidence="1" type="ORF">DWY69_27780</name>
</gene>
<evidence type="ECO:0000313" key="2">
    <source>
        <dbReference type="Proteomes" id="UP000261166"/>
    </source>
</evidence>
<dbReference type="EMBL" id="QVLU01000042">
    <property type="protein sequence ID" value="RGE63818.1"/>
    <property type="molecule type" value="Genomic_DNA"/>
</dbReference>
<accession>A0A3E3I9R1</accession>
<dbReference type="Proteomes" id="UP000261166">
    <property type="component" value="Unassembled WGS sequence"/>
</dbReference>
<feature type="non-terminal residue" evidence="1">
    <location>
        <position position="65"/>
    </location>
</feature>
<organism evidence="1 2">
    <name type="scientific">Eisenbergiella massiliensis</name>
    <dbReference type="NCBI Taxonomy" id="1720294"/>
    <lineage>
        <taxon>Bacteria</taxon>
        <taxon>Bacillati</taxon>
        <taxon>Bacillota</taxon>
        <taxon>Clostridia</taxon>
        <taxon>Lachnospirales</taxon>
        <taxon>Lachnospiraceae</taxon>
        <taxon>Eisenbergiella</taxon>
    </lineage>
</organism>
<reference evidence="1 2" key="1">
    <citation type="submission" date="2018-08" db="EMBL/GenBank/DDBJ databases">
        <title>A genome reference for cultivated species of the human gut microbiota.</title>
        <authorList>
            <person name="Zou Y."/>
            <person name="Xue W."/>
            <person name="Luo G."/>
        </authorList>
    </citation>
    <scope>NUCLEOTIDE SEQUENCE [LARGE SCALE GENOMIC DNA]</scope>
    <source>
        <strain evidence="1 2">AF26-4BH</strain>
    </source>
</reference>
<comment type="caution">
    <text evidence="1">The sequence shown here is derived from an EMBL/GenBank/DDBJ whole genome shotgun (WGS) entry which is preliminary data.</text>
</comment>
<dbReference type="AlphaFoldDB" id="A0A3E3I9R1"/>
<sequence>MEGGAEKRIRLGRVLGRDWGPGWERGFCRCILYHEEETKKMEAPPDIFCPGLLAMPGIICTCKNP</sequence>
<name>A0A3E3I9R1_9FIRM</name>
<evidence type="ECO:0000313" key="1">
    <source>
        <dbReference type="EMBL" id="RGE63818.1"/>
    </source>
</evidence>